<evidence type="ECO:0000313" key="9">
    <source>
        <dbReference type="Proteomes" id="UP000281084"/>
    </source>
</evidence>
<reference evidence="8 9" key="1">
    <citation type="submission" date="2018-09" db="EMBL/GenBank/DDBJ databases">
        <title>The draft genome of Acinetobacter spp. strains.</title>
        <authorList>
            <person name="Qin J."/>
            <person name="Feng Y."/>
            <person name="Zong Z."/>
        </authorList>
    </citation>
    <scope>NUCLEOTIDE SEQUENCE [LARGE SCALE GENOMIC DNA]</scope>
    <source>
        <strain evidence="8 9">WCHAc060002</strain>
    </source>
</reference>
<dbReference type="GO" id="GO:0015074">
    <property type="term" value="P:DNA integration"/>
    <property type="evidence" value="ECO:0007669"/>
    <property type="project" value="UniProtKB-KW"/>
</dbReference>
<keyword evidence="4" id="KW-0233">DNA recombination</keyword>
<dbReference type="Gene3D" id="3.30.160.390">
    <property type="entry name" value="Integrase, DNA-binding domain"/>
    <property type="match status" value="1"/>
</dbReference>
<accession>A0A3A8FRI2</accession>
<dbReference type="InterPro" id="IPR002104">
    <property type="entry name" value="Integrase_catalytic"/>
</dbReference>
<dbReference type="PROSITE" id="PS51898">
    <property type="entry name" value="TYR_RECOMBINASE"/>
    <property type="match status" value="1"/>
</dbReference>
<evidence type="ECO:0000256" key="5">
    <source>
        <dbReference type="PROSITE-ProRule" id="PRU01248"/>
    </source>
</evidence>
<dbReference type="GO" id="GO:0003677">
    <property type="term" value="F:DNA binding"/>
    <property type="evidence" value="ECO:0007669"/>
    <property type="project" value="UniProtKB-UniRule"/>
</dbReference>
<dbReference type="InterPro" id="IPR011010">
    <property type="entry name" value="DNA_brk_join_enz"/>
</dbReference>
<dbReference type="PROSITE" id="PS51900">
    <property type="entry name" value="CB"/>
    <property type="match status" value="1"/>
</dbReference>
<dbReference type="Gene3D" id="1.10.150.130">
    <property type="match status" value="1"/>
</dbReference>
<dbReference type="Pfam" id="PF00589">
    <property type="entry name" value="Phage_integrase"/>
    <property type="match status" value="1"/>
</dbReference>
<sequence>MKLNKTNVDAIALTEKGQAIHRDSDLIGFAVRATTKSKSYIVERRHTGKLFRVTIGKTNEITPAEARKKAQSILADISNGIFEKKKDVSNGEMTLGQAFDLYLNQRKLKPLSITTYNHCIDTFLSDWKGRSIFEISKKDVFDRFIKLTEYSPTQANLTLKMFGSIWRFAQVHCSTDENPILKHNPVDVIPAKRGWNKTKARTRHLDESNIYTFYNAVLNYFTERSLYEDASKNATRDLVLFIMYTGCRRNEAQTLKWENVDIEKGLFVFKDPKNGDDHLLPMGDHLFEIIKQRYELRRNDYVFPGSSMASDAKHIAGAQGLLKTIGEQTGIQISLHDLRRTFATICNNLDYGPYTIKRLLNHRSGAKNDVTGGYVQVSLKKLRLAMNDIEAVYQGKLNCFD</sequence>
<comment type="caution">
    <text evidence="8">The sequence shown here is derived from an EMBL/GenBank/DDBJ whole genome shotgun (WGS) entry which is preliminary data.</text>
</comment>
<evidence type="ECO:0000256" key="2">
    <source>
        <dbReference type="ARBA" id="ARBA00022908"/>
    </source>
</evidence>
<protein>
    <submittedName>
        <fullName evidence="8">DUF4102 domain-containing protein</fullName>
    </submittedName>
</protein>
<dbReference type="Proteomes" id="UP000281084">
    <property type="component" value="Unassembled WGS sequence"/>
</dbReference>
<evidence type="ECO:0000259" key="7">
    <source>
        <dbReference type="PROSITE" id="PS51900"/>
    </source>
</evidence>
<dbReference type="InterPro" id="IPR044068">
    <property type="entry name" value="CB"/>
</dbReference>
<evidence type="ECO:0000259" key="6">
    <source>
        <dbReference type="PROSITE" id="PS51898"/>
    </source>
</evidence>
<dbReference type="InterPro" id="IPR038488">
    <property type="entry name" value="Integrase_DNA-bd_sf"/>
</dbReference>
<dbReference type="PANTHER" id="PTHR30629:SF2">
    <property type="entry name" value="PROPHAGE INTEGRASE INTS-RELATED"/>
    <property type="match status" value="1"/>
</dbReference>
<dbReference type="PANTHER" id="PTHR30629">
    <property type="entry name" value="PROPHAGE INTEGRASE"/>
    <property type="match status" value="1"/>
</dbReference>
<gene>
    <name evidence="8" type="ORF">D7V64_14720</name>
</gene>
<dbReference type="SUPFAM" id="SSF56349">
    <property type="entry name" value="DNA breaking-rejoining enzymes"/>
    <property type="match status" value="1"/>
</dbReference>
<dbReference type="RefSeq" id="WP_120368181.1">
    <property type="nucleotide sequence ID" value="NZ_RAXZ01000030.1"/>
</dbReference>
<dbReference type="InterPro" id="IPR050808">
    <property type="entry name" value="Phage_Integrase"/>
</dbReference>
<dbReference type="GO" id="GO:0006310">
    <property type="term" value="P:DNA recombination"/>
    <property type="evidence" value="ECO:0007669"/>
    <property type="project" value="UniProtKB-KW"/>
</dbReference>
<keyword evidence="3 5" id="KW-0238">DNA-binding</keyword>
<keyword evidence="2" id="KW-0229">DNA integration</keyword>
<evidence type="ECO:0000256" key="3">
    <source>
        <dbReference type="ARBA" id="ARBA00023125"/>
    </source>
</evidence>
<name>A0A3A8FRI2_9GAMM</name>
<dbReference type="InterPro" id="IPR025166">
    <property type="entry name" value="Integrase_DNA_bind_dom"/>
</dbReference>
<feature type="domain" description="Tyr recombinase" evidence="6">
    <location>
        <begin position="200"/>
        <end position="387"/>
    </location>
</feature>
<dbReference type="Gene3D" id="1.10.443.10">
    <property type="entry name" value="Intergrase catalytic core"/>
    <property type="match status" value="1"/>
</dbReference>
<evidence type="ECO:0000256" key="4">
    <source>
        <dbReference type="ARBA" id="ARBA00023172"/>
    </source>
</evidence>
<organism evidence="8 9">
    <name type="scientific">Acinetobacter cumulans</name>
    <dbReference type="NCBI Taxonomy" id="2136182"/>
    <lineage>
        <taxon>Bacteria</taxon>
        <taxon>Pseudomonadati</taxon>
        <taxon>Pseudomonadota</taxon>
        <taxon>Gammaproteobacteria</taxon>
        <taxon>Moraxellales</taxon>
        <taxon>Moraxellaceae</taxon>
        <taxon>Acinetobacter</taxon>
    </lineage>
</organism>
<evidence type="ECO:0000256" key="1">
    <source>
        <dbReference type="ARBA" id="ARBA00008857"/>
    </source>
</evidence>
<dbReference type="InterPro" id="IPR013762">
    <property type="entry name" value="Integrase-like_cat_sf"/>
</dbReference>
<evidence type="ECO:0000313" key="8">
    <source>
        <dbReference type="EMBL" id="RKG48779.1"/>
    </source>
</evidence>
<dbReference type="EMBL" id="RAXZ01000030">
    <property type="protein sequence ID" value="RKG48779.1"/>
    <property type="molecule type" value="Genomic_DNA"/>
</dbReference>
<dbReference type="AlphaFoldDB" id="A0A3A8FRI2"/>
<dbReference type="InterPro" id="IPR010998">
    <property type="entry name" value="Integrase_recombinase_N"/>
</dbReference>
<feature type="domain" description="Core-binding (CB)" evidence="7">
    <location>
        <begin position="93"/>
        <end position="170"/>
    </location>
</feature>
<comment type="similarity">
    <text evidence="1">Belongs to the 'phage' integrase family.</text>
</comment>
<proteinExistence type="inferred from homology"/>
<dbReference type="Pfam" id="PF13356">
    <property type="entry name" value="Arm-DNA-bind_3"/>
    <property type="match status" value="1"/>
</dbReference>